<feature type="domain" description="TiaS-like TCKD" evidence="9">
    <location>
        <begin position="3"/>
        <end position="147"/>
    </location>
</feature>
<keyword evidence="2 6" id="KW-0436">Ligase</keyword>
<feature type="domain" description="TiaS C-terminal zinc ribbon" evidence="10">
    <location>
        <begin position="420"/>
        <end position="459"/>
    </location>
</feature>
<name>A0A8T8LLY3_9EURY</name>
<dbReference type="InterPro" id="IPR024913">
    <property type="entry name" value="tRNA_Ile2__agm2C_synt"/>
</dbReference>
<feature type="region of interest" description="Disordered" evidence="7">
    <location>
        <begin position="316"/>
        <end position="359"/>
    </location>
</feature>
<evidence type="ECO:0000256" key="2">
    <source>
        <dbReference type="ARBA" id="ARBA00022598"/>
    </source>
</evidence>
<evidence type="ECO:0000259" key="10">
    <source>
        <dbReference type="Pfam" id="PF23783"/>
    </source>
</evidence>
<gene>
    <name evidence="6" type="primary">tiaS</name>
    <name evidence="11" type="ORF">J7656_00015</name>
</gene>
<evidence type="ECO:0000256" key="6">
    <source>
        <dbReference type="HAMAP-Rule" id="MF_01892"/>
    </source>
</evidence>
<dbReference type="AlphaFoldDB" id="A0A8T8LLY3"/>
<dbReference type="PANTHER" id="PTHR40705:SF1">
    <property type="entry name" value="TRNA(ILE2) 2-AGMATINYLCYTIDINE SYNTHETASE TIAS"/>
    <property type="match status" value="1"/>
</dbReference>
<feature type="compositionally biased region" description="Basic and acidic residues" evidence="7">
    <location>
        <begin position="323"/>
        <end position="333"/>
    </location>
</feature>
<comment type="similarity">
    <text evidence="6">Belongs to the TiaS family.</text>
</comment>
<dbReference type="HAMAP" id="MF_01892">
    <property type="entry name" value="tRNA_Ile2_agm2C_synt"/>
    <property type="match status" value="1"/>
</dbReference>
<comment type="catalytic activity">
    <reaction evidence="6">
        <text>cytidine(34) in tRNA(Ile2) + agmatine + ATP + H2O = 2-agmatinylcytidine(34) in tRNA(Ile2) + AMP + 2 phosphate + 2 H(+)</text>
        <dbReference type="Rhea" id="RHEA:43608"/>
        <dbReference type="Rhea" id="RHEA-COMP:10625"/>
        <dbReference type="Rhea" id="RHEA-COMP:10626"/>
        <dbReference type="ChEBI" id="CHEBI:15377"/>
        <dbReference type="ChEBI" id="CHEBI:15378"/>
        <dbReference type="ChEBI" id="CHEBI:30616"/>
        <dbReference type="ChEBI" id="CHEBI:43474"/>
        <dbReference type="ChEBI" id="CHEBI:58145"/>
        <dbReference type="ChEBI" id="CHEBI:82748"/>
        <dbReference type="ChEBI" id="CHEBI:83545"/>
        <dbReference type="ChEBI" id="CHEBI:456215"/>
        <dbReference type="EC" id="6.3.4.22"/>
    </reaction>
</comment>
<dbReference type="Pfam" id="PF23783">
    <property type="entry name" value="Zn_ribbon_TiaS"/>
    <property type="match status" value="1"/>
</dbReference>
<dbReference type="GO" id="GO:0005524">
    <property type="term" value="F:ATP binding"/>
    <property type="evidence" value="ECO:0007669"/>
    <property type="project" value="UniProtKB-KW"/>
</dbReference>
<dbReference type="KEGG" id="hss:J7656_00015"/>
<feature type="compositionally biased region" description="Gly residues" evidence="7">
    <location>
        <begin position="149"/>
        <end position="158"/>
    </location>
</feature>
<dbReference type="GeneID" id="64825877"/>
<dbReference type="RefSeq" id="WP_211553723.1">
    <property type="nucleotide sequence ID" value="NZ_CP073695.1"/>
</dbReference>
<evidence type="ECO:0000256" key="7">
    <source>
        <dbReference type="SAM" id="MobiDB-lite"/>
    </source>
</evidence>
<dbReference type="EC" id="6.3.4.22" evidence="6"/>
<keyword evidence="4 6" id="KW-0547">Nucleotide-binding</keyword>
<accession>A0A8T8LLY3</accession>
<feature type="domain" description="TiaS FLD" evidence="8">
    <location>
        <begin position="176"/>
        <end position="290"/>
    </location>
</feature>
<dbReference type="InterPro" id="IPR013696">
    <property type="entry name" value="TiaS_FLD"/>
</dbReference>
<keyword evidence="3 6" id="KW-0819">tRNA processing</keyword>
<comment type="subcellular location">
    <subcellularLocation>
        <location evidence="6">Cytoplasm</location>
    </subcellularLocation>
</comment>
<dbReference type="Gene3D" id="3.90.600.20">
    <property type="match status" value="1"/>
</dbReference>
<dbReference type="EMBL" id="CP073695">
    <property type="protein sequence ID" value="QUO47810.1"/>
    <property type="molecule type" value="Genomic_DNA"/>
</dbReference>
<dbReference type="Gene3D" id="3.30.70.2200">
    <property type="match status" value="1"/>
</dbReference>
<keyword evidence="5 6" id="KW-0067">ATP-binding</keyword>
<dbReference type="GO" id="GO:0016879">
    <property type="term" value="F:ligase activity, forming carbon-nitrogen bonds"/>
    <property type="evidence" value="ECO:0007669"/>
    <property type="project" value="UniProtKB-UniRule"/>
</dbReference>
<proteinExistence type="inferred from homology"/>
<dbReference type="Pfam" id="PF22641">
    <property type="entry name" value="TiaS_TCKD"/>
    <property type="match status" value="1"/>
</dbReference>
<dbReference type="GO" id="GO:0002101">
    <property type="term" value="P:tRNA wobble cytosine modification"/>
    <property type="evidence" value="ECO:0007669"/>
    <property type="project" value="UniProtKB-UniRule"/>
</dbReference>
<feature type="region of interest" description="Disordered" evidence="7">
    <location>
        <begin position="148"/>
        <end position="170"/>
    </location>
</feature>
<evidence type="ECO:0000256" key="5">
    <source>
        <dbReference type="ARBA" id="ARBA00022840"/>
    </source>
</evidence>
<organism evidence="11 12">
    <name type="scientific">Halorubrum ruber</name>
    <dbReference type="NCBI Taxonomy" id="2982524"/>
    <lineage>
        <taxon>Archaea</taxon>
        <taxon>Methanobacteriati</taxon>
        <taxon>Methanobacteriota</taxon>
        <taxon>Stenosarchaea group</taxon>
        <taxon>Halobacteria</taxon>
        <taxon>Halobacteriales</taxon>
        <taxon>Haloferacaceae</taxon>
        <taxon>Halorubrum</taxon>
    </lineage>
</organism>
<sequence>MPIVAVDDTDSRERGMCTTYVATRIAERLADDGGRIRRRLLIRLNPAVKHKTRGNAAVALHVSGVDPDRAATVAVETVEEFAAAADPRTSPGVVVADRDVDGDPFDPTGAPIPDEIAGFARRALRERLSVAEAVELAEEHGFRHAAVGSAGGAGGADGADGADGTDGADDADAVAGRGRIGALAAVGAPAAFDDWTFERISYRELDRCGTPREVDVESVFAAAEAGYPTVWDTVDRETGAAVCVPNAPGPILHGIRGDNAVACQDVAAAIDGETVDRAATFLTNQGTDAHLAPGRIGDLRDGAGYRVAGVVASAPETKQGGHVHVDVAGDRDAGGAGSGEESDPGKESNPGEEPDDDRLRAVAFAPTGRFRDRVRALRPGDRVTLCGEHEVRANADGPESTLKLEKFAVRDLVRTAPAVPTCPDCGRSMSSAGKGQGYRCRDCGTSAPGKVAEPIERDLDAGWYEVPPSARRHVAKPLVRGGFDAPTHPER</sequence>
<dbReference type="InterPro" id="IPR055394">
    <property type="entry name" value="Zn_ribbon_TiaS"/>
</dbReference>
<evidence type="ECO:0000259" key="9">
    <source>
        <dbReference type="Pfam" id="PF22641"/>
    </source>
</evidence>
<evidence type="ECO:0000256" key="1">
    <source>
        <dbReference type="ARBA" id="ARBA00022490"/>
    </source>
</evidence>
<reference evidence="11 12" key="1">
    <citation type="submission" date="2021-03" db="EMBL/GenBank/DDBJ databases">
        <title>Halorubrum sodomense MBLA0099, Whole genome shotgun sequencing.</title>
        <authorList>
            <person name="Seo M.-J."/>
            <person name="Cho E.-S."/>
            <person name="Hwang C.Y."/>
        </authorList>
    </citation>
    <scope>NUCLEOTIDE SEQUENCE [LARGE SCALE GENOMIC DNA]</scope>
    <source>
        <strain evidence="11 12">MBLA0099</strain>
    </source>
</reference>
<dbReference type="InterPro" id="IPR053870">
    <property type="entry name" value="TiaS-like_TCKD"/>
</dbReference>
<dbReference type="Gene3D" id="2.40.50.1010">
    <property type="match status" value="1"/>
</dbReference>
<dbReference type="Proteomes" id="UP000679341">
    <property type="component" value="Chromosome"/>
</dbReference>
<evidence type="ECO:0000313" key="12">
    <source>
        <dbReference type="Proteomes" id="UP000679341"/>
    </source>
</evidence>
<evidence type="ECO:0000256" key="4">
    <source>
        <dbReference type="ARBA" id="ARBA00022741"/>
    </source>
</evidence>
<keyword evidence="1 6" id="KW-0963">Cytoplasm</keyword>
<evidence type="ECO:0000259" key="8">
    <source>
        <dbReference type="Pfam" id="PF08489"/>
    </source>
</evidence>
<evidence type="ECO:0000313" key="11">
    <source>
        <dbReference type="EMBL" id="QUO47810.1"/>
    </source>
</evidence>
<dbReference type="GO" id="GO:0005737">
    <property type="term" value="C:cytoplasm"/>
    <property type="evidence" value="ECO:0007669"/>
    <property type="project" value="UniProtKB-SubCell"/>
</dbReference>
<comment type="function">
    <text evidence="6">ATP-dependent agmatine transferase that catalyzes the formation of 2-agmatinylcytidine (agm2C) at the wobble position (C34) of tRNA(Ile2), converting the codon specificity from AUG to AUA.</text>
</comment>
<protein>
    <recommendedName>
        <fullName evidence="6">tRNA(Ile2) 2-agmatinylcytidine synthetase TiaS</fullName>
        <shortName evidence="6">tRNA(Ile2)-agm2C synthetase</shortName>
        <ecNumber evidence="6">6.3.4.22</ecNumber>
    </recommendedName>
    <alternativeName>
        <fullName evidence="6">tRNA(Ile2) agmatidine synthetase</fullName>
    </alternativeName>
</protein>
<keyword evidence="12" id="KW-1185">Reference proteome</keyword>
<evidence type="ECO:0000256" key="3">
    <source>
        <dbReference type="ARBA" id="ARBA00022694"/>
    </source>
</evidence>
<dbReference type="Pfam" id="PF08489">
    <property type="entry name" value="TiaS_FLD"/>
    <property type="match status" value="1"/>
</dbReference>
<dbReference type="PANTHER" id="PTHR40705">
    <property type="entry name" value="TRNA(ILE2) 2-AGMATINYLCYTIDINE SYNTHETASE TIAS"/>
    <property type="match status" value="1"/>
</dbReference>
<dbReference type="OrthoDB" id="39189at2157"/>